<dbReference type="STRING" id="366533.SAMN05444339_11410"/>
<reference evidence="3" key="1">
    <citation type="submission" date="2016-11" db="EMBL/GenBank/DDBJ databases">
        <authorList>
            <person name="Varghese N."/>
            <person name="Submissions S."/>
        </authorList>
    </citation>
    <scope>NUCLEOTIDE SEQUENCE [LARGE SCALE GENOMIC DNA]</scope>
    <source>
        <strain evidence="3">DSM 29326</strain>
    </source>
</reference>
<keyword evidence="3" id="KW-1185">Reference proteome</keyword>
<gene>
    <name evidence="2" type="ORF">SAMN05444339_11410</name>
</gene>
<proteinExistence type="predicted"/>
<organism evidence="2 3">
    <name type="scientific">Loktanella atrilutea</name>
    <dbReference type="NCBI Taxonomy" id="366533"/>
    <lineage>
        <taxon>Bacteria</taxon>
        <taxon>Pseudomonadati</taxon>
        <taxon>Pseudomonadota</taxon>
        <taxon>Alphaproteobacteria</taxon>
        <taxon>Rhodobacterales</taxon>
        <taxon>Roseobacteraceae</taxon>
        <taxon>Loktanella</taxon>
    </lineage>
</organism>
<keyword evidence="1" id="KW-0732">Signal</keyword>
<feature type="chain" id="PRO_5013382012" evidence="1">
    <location>
        <begin position="25"/>
        <end position="109"/>
    </location>
</feature>
<evidence type="ECO:0000313" key="3">
    <source>
        <dbReference type="Proteomes" id="UP000183987"/>
    </source>
</evidence>
<dbReference type="Proteomes" id="UP000183987">
    <property type="component" value="Unassembled WGS sequence"/>
</dbReference>
<name>A0A1M5EPT7_LOKAT</name>
<accession>A0A1M5EPT7</accession>
<sequence length="109" mass="12129">MWQNLRLFLLVLMIGLGLAQSNQASISADSSSHMMAMQEDCCPDDCPDMPECNAICVSSIQCRAMPYVAEPTLALSQSYLLSEPASFRAVRQNDRQQYAMEGLRKPPKI</sequence>
<protein>
    <submittedName>
        <fullName evidence="2">Uncharacterized protein</fullName>
    </submittedName>
</protein>
<dbReference type="RefSeq" id="WP_072858675.1">
    <property type="nucleotide sequence ID" value="NZ_FQUE01000014.1"/>
</dbReference>
<evidence type="ECO:0000313" key="2">
    <source>
        <dbReference type="EMBL" id="SHF81186.1"/>
    </source>
</evidence>
<evidence type="ECO:0000256" key="1">
    <source>
        <dbReference type="SAM" id="SignalP"/>
    </source>
</evidence>
<feature type="signal peptide" evidence="1">
    <location>
        <begin position="1"/>
        <end position="24"/>
    </location>
</feature>
<dbReference type="EMBL" id="FQUE01000014">
    <property type="protein sequence ID" value="SHF81186.1"/>
    <property type="molecule type" value="Genomic_DNA"/>
</dbReference>
<dbReference type="AlphaFoldDB" id="A0A1M5EPT7"/>